<dbReference type="RefSeq" id="WP_081273987.1">
    <property type="nucleotide sequence ID" value="NZ_LYUD01000184.1"/>
</dbReference>
<evidence type="ECO:0000313" key="2">
    <source>
        <dbReference type="EMBL" id="OAZ57891.1"/>
    </source>
</evidence>
<feature type="transmembrane region" description="Helical" evidence="1">
    <location>
        <begin position="28"/>
        <end position="47"/>
    </location>
</feature>
<dbReference type="OrthoDB" id="7226196at2"/>
<accession>A0A1A0C5L5</accession>
<evidence type="ECO:0000313" key="3">
    <source>
        <dbReference type="Proteomes" id="UP000093796"/>
    </source>
</evidence>
<feature type="transmembrane region" description="Helical" evidence="1">
    <location>
        <begin position="101"/>
        <end position="120"/>
    </location>
</feature>
<feature type="transmembrane region" description="Helical" evidence="1">
    <location>
        <begin position="127"/>
        <end position="151"/>
    </location>
</feature>
<dbReference type="AlphaFoldDB" id="A0A1A0C5L5"/>
<evidence type="ECO:0000256" key="1">
    <source>
        <dbReference type="SAM" id="Phobius"/>
    </source>
</evidence>
<protein>
    <recommendedName>
        <fullName evidence="4">Glycosyltransferase RgtA/B/C/D-like domain-containing protein</fullName>
    </recommendedName>
</protein>
<feature type="transmembrane region" description="Helical" evidence="1">
    <location>
        <begin position="317"/>
        <end position="335"/>
    </location>
</feature>
<keyword evidence="1" id="KW-1133">Transmembrane helix</keyword>
<feature type="transmembrane region" description="Helical" evidence="1">
    <location>
        <begin position="342"/>
        <end position="359"/>
    </location>
</feature>
<dbReference type="PATRIC" id="fig|438.15.peg.3400"/>
<sequence>MPTKNNKAIDAIFSGLIPDWRMPKGYTVLKYGMLLAIFLYILSYALLPFTDGDPAYYTILGRGMLRDHLLPYHYAFDHKPFGIDLFYGLWDLLTPFYRGKFTLLALILSGVFVCLCRTFGSFSRRTAFVLLIVGGSMFNILSGNSELILLTGEALCLTLMFKGVEQNRQSLFFIAGFVAAFIVNVNYLAALCLLAPAALLLLSPGWFCIARCCLAVVGGIIGLIVLFMPYFVAGHGDLQTYFFMQRDFLHHYSGSLQERLLCLFWTAVYVLLISPVLIAWCRRFSLSDWTEENRKNLLLPLWFCSSLPATMLSGHPFSHYFLLCFAPAVIMWTILLRQGVAFSRHAFVPFFILAMFYIAHNTVKNFHSFFYNNLIDYTEIRKEIGEKKVLNIRAYQTLFYMSDLRPFDIYLFHDHLDILYGQLAWQHYMQDLAQNPPYLAMPYDGCARHEVEAPVCQWIQTHYRLIYAINVRPSKPHKLSFSLYKLVTPGQE</sequence>
<reference evidence="2 3" key="1">
    <citation type="submission" date="2016-05" db="EMBL/GenBank/DDBJ databases">
        <title>Genome sequencing of Acetobacter pasteurianus strain SRCM100623.</title>
        <authorList>
            <person name="Song Y.R."/>
        </authorList>
    </citation>
    <scope>NUCLEOTIDE SEQUENCE [LARGE SCALE GENOMIC DNA]</scope>
    <source>
        <strain evidence="2 3">SRCM100623</strain>
    </source>
</reference>
<dbReference type="Proteomes" id="UP000093796">
    <property type="component" value="Unassembled WGS sequence"/>
</dbReference>
<proteinExistence type="predicted"/>
<keyword evidence="1" id="KW-0812">Transmembrane</keyword>
<comment type="caution">
    <text evidence="2">The sequence shown here is derived from an EMBL/GenBank/DDBJ whole genome shotgun (WGS) entry which is preliminary data.</text>
</comment>
<dbReference type="EMBL" id="LYUD01000184">
    <property type="protein sequence ID" value="OAZ57891.1"/>
    <property type="molecule type" value="Genomic_DNA"/>
</dbReference>
<feature type="transmembrane region" description="Helical" evidence="1">
    <location>
        <begin position="171"/>
        <end position="202"/>
    </location>
</feature>
<name>A0A1A0C5L5_ACEPA</name>
<evidence type="ECO:0008006" key="4">
    <source>
        <dbReference type="Google" id="ProtNLM"/>
    </source>
</evidence>
<feature type="transmembrane region" description="Helical" evidence="1">
    <location>
        <begin position="263"/>
        <end position="281"/>
    </location>
</feature>
<feature type="transmembrane region" description="Helical" evidence="1">
    <location>
        <begin position="209"/>
        <end position="232"/>
    </location>
</feature>
<organism evidence="2 3">
    <name type="scientific">Acetobacter pasteurianus</name>
    <name type="common">Acetobacter turbidans</name>
    <dbReference type="NCBI Taxonomy" id="438"/>
    <lineage>
        <taxon>Bacteria</taxon>
        <taxon>Pseudomonadati</taxon>
        <taxon>Pseudomonadota</taxon>
        <taxon>Alphaproteobacteria</taxon>
        <taxon>Acetobacterales</taxon>
        <taxon>Acetobacteraceae</taxon>
        <taxon>Acetobacter</taxon>
    </lineage>
</organism>
<gene>
    <name evidence="2" type="ORF">SRCM100623_03074</name>
</gene>
<keyword evidence="1" id="KW-0472">Membrane</keyword>